<evidence type="ECO:0000313" key="12">
    <source>
        <dbReference type="Proteomes" id="UP000277094"/>
    </source>
</evidence>
<comment type="subcellular location">
    <subcellularLocation>
        <location evidence="1">Cell membrane</location>
        <topology evidence="1">Peripheral membrane protein</topology>
        <orientation evidence="1">Cytoplasmic side</orientation>
    </subcellularLocation>
</comment>
<evidence type="ECO:0000256" key="7">
    <source>
        <dbReference type="ARBA" id="ARBA00022795"/>
    </source>
</evidence>
<dbReference type="GO" id="GO:0071973">
    <property type="term" value="P:bacterial-type flagellum-dependent cell motility"/>
    <property type="evidence" value="ECO:0007669"/>
    <property type="project" value="InterPro"/>
</dbReference>
<dbReference type="InterPro" id="IPR053716">
    <property type="entry name" value="Flag_assembly_chemotaxis_eff"/>
</dbReference>
<dbReference type="AlphaFoldDB" id="A0A3N0DX96"/>
<evidence type="ECO:0000256" key="8">
    <source>
        <dbReference type="ARBA" id="ARBA00022927"/>
    </source>
</evidence>
<keyword evidence="4" id="KW-0813">Transport</keyword>
<dbReference type="Proteomes" id="UP000277094">
    <property type="component" value="Unassembled WGS sequence"/>
</dbReference>
<dbReference type="GO" id="GO:0009288">
    <property type="term" value="C:bacterial-type flagellum"/>
    <property type="evidence" value="ECO:0007669"/>
    <property type="project" value="InterPro"/>
</dbReference>
<dbReference type="RefSeq" id="WP_123234741.1">
    <property type="nucleotide sequence ID" value="NZ_RJSG01000002.1"/>
</dbReference>
<dbReference type="GO" id="GO:0044781">
    <property type="term" value="P:bacterial-type flagellum organization"/>
    <property type="evidence" value="ECO:0007669"/>
    <property type="project" value="UniProtKB-KW"/>
</dbReference>
<keyword evidence="5" id="KW-1003">Cell membrane</keyword>
<keyword evidence="12" id="KW-1185">Reference proteome</keyword>
<dbReference type="GO" id="GO:0005886">
    <property type="term" value="C:plasma membrane"/>
    <property type="evidence" value="ECO:0007669"/>
    <property type="project" value="UniProtKB-SubCell"/>
</dbReference>
<evidence type="ECO:0000256" key="5">
    <source>
        <dbReference type="ARBA" id="ARBA00022475"/>
    </source>
</evidence>
<dbReference type="Pfam" id="PF02050">
    <property type="entry name" value="FliJ"/>
    <property type="match status" value="1"/>
</dbReference>
<evidence type="ECO:0000256" key="1">
    <source>
        <dbReference type="ARBA" id="ARBA00004413"/>
    </source>
</evidence>
<keyword evidence="7" id="KW-1005">Bacterial flagellum biogenesis</keyword>
<keyword evidence="8" id="KW-0653">Protein transport</keyword>
<keyword evidence="6" id="KW-0145">Chemotaxis</keyword>
<protein>
    <recommendedName>
        <fullName evidence="3">Flagellar FliJ protein</fullName>
    </recommendedName>
</protein>
<dbReference type="InterPro" id="IPR012823">
    <property type="entry name" value="Flagell_FliJ"/>
</dbReference>
<sequence>MSSAATADDAGLLAVARVRRVRETDSRIGLQTALAEQRAAQKRVDDLRRRLHDADRFAAGSAADFVALRGSLQVLGMVLLAAVEELDQTRTISAAALEAWQRDRAKLAAIEGLLERRLAARRTEAARGEARELDDLATQRWLRRTGEVA</sequence>
<dbReference type="GO" id="GO:0006935">
    <property type="term" value="P:chemotaxis"/>
    <property type="evidence" value="ECO:0007669"/>
    <property type="project" value="UniProtKB-KW"/>
</dbReference>
<reference evidence="11 12" key="1">
    <citation type="submission" date="2018-11" db="EMBL/GenBank/DDBJ databases">
        <authorList>
            <person name="Li F."/>
        </authorList>
    </citation>
    <scope>NUCLEOTIDE SEQUENCE [LARGE SCALE GENOMIC DNA]</scope>
    <source>
        <strain evidence="11 12">KIS18-7</strain>
    </source>
</reference>
<evidence type="ECO:0000256" key="2">
    <source>
        <dbReference type="ARBA" id="ARBA00010004"/>
    </source>
</evidence>
<keyword evidence="9" id="KW-0472">Membrane</keyword>
<evidence type="ECO:0000256" key="3">
    <source>
        <dbReference type="ARBA" id="ARBA00020392"/>
    </source>
</evidence>
<dbReference type="OrthoDB" id="3789196at2"/>
<evidence type="ECO:0000256" key="6">
    <source>
        <dbReference type="ARBA" id="ARBA00022500"/>
    </source>
</evidence>
<gene>
    <name evidence="11" type="ORF">EFL95_15195</name>
</gene>
<name>A0A3N0DX96_9ACTN</name>
<proteinExistence type="inferred from homology"/>
<keyword evidence="10" id="KW-1006">Bacterial flagellum protein export</keyword>
<comment type="similarity">
    <text evidence="2">Belongs to the FliJ family.</text>
</comment>
<dbReference type="GO" id="GO:0015031">
    <property type="term" value="P:protein transport"/>
    <property type="evidence" value="ECO:0007669"/>
    <property type="project" value="UniProtKB-KW"/>
</dbReference>
<evidence type="ECO:0000256" key="9">
    <source>
        <dbReference type="ARBA" id="ARBA00023136"/>
    </source>
</evidence>
<comment type="caution">
    <text evidence="11">The sequence shown here is derived from an EMBL/GenBank/DDBJ whole genome shotgun (WGS) entry which is preliminary data.</text>
</comment>
<evidence type="ECO:0000313" key="11">
    <source>
        <dbReference type="EMBL" id="RNL80240.1"/>
    </source>
</evidence>
<dbReference type="EMBL" id="RJSG01000002">
    <property type="protein sequence ID" value="RNL80240.1"/>
    <property type="molecule type" value="Genomic_DNA"/>
</dbReference>
<evidence type="ECO:0000256" key="10">
    <source>
        <dbReference type="ARBA" id="ARBA00023225"/>
    </source>
</evidence>
<organism evidence="11 12">
    <name type="scientific">Nocardioides marmorisolisilvae</name>
    <dbReference type="NCBI Taxonomy" id="1542737"/>
    <lineage>
        <taxon>Bacteria</taxon>
        <taxon>Bacillati</taxon>
        <taxon>Actinomycetota</taxon>
        <taxon>Actinomycetes</taxon>
        <taxon>Propionibacteriales</taxon>
        <taxon>Nocardioidaceae</taxon>
        <taxon>Nocardioides</taxon>
    </lineage>
</organism>
<dbReference type="Gene3D" id="1.10.287.1700">
    <property type="match status" value="1"/>
</dbReference>
<accession>A0A3N0DX96</accession>
<evidence type="ECO:0000256" key="4">
    <source>
        <dbReference type="ARBA" id="ARBA00022448"/>
    </source>
</evidence>